<dbReference type="EMBL" id="CP155571">
    <property type="protein sequence ID" value="XFO72947.1"/>
    <property type="molecule type" value="Genomic_DNA"/>
</dbReference>
<keyword evidence="3" id="KW-1185">Reference proteome</keyword>
<dbReference type="PROSITE" id="PS01276">
    <property type="entry name" value="PEPTIDASE_U32"/>
    <property type="match status" value="1"/>
</dbReference>
<feature type="domain" description="Peptidase U32 collagenase" evidence="1">
    <location>
        <begin position="392"/>
        <end position="512"/>
    </location>
</feature>
<organism evidence="2 3">
    <name type="scientific">Sporomusa acidovorans (strain ATCC 49682 / DSM 3132 / Mol)</name>
    <dbReference type="NCBI Taxonomy" id="1123286"/>
    <lineage>
        <taxon>Bacteria</taxon>
        <taxon>Bacillati</taxon>
        <taxon>Bacillota</taxon>
        <taxon>Negativicutes</taxon>
        <taxon>Selenomonadales</taxon>
        <taxon>Sporomusaceae</taxon>
        <taxon>Sporomusa</taxon>
    </lineage>
</organism>
<gene>
    <name evidence="2" type="ORF">SPACI_030010</name>
</gene>
<evidence type="ECO:0000259" key="1">
    <source>
        <dbReference type="Pfam" id="PF12392"/>
    </source>
</evidence>
<evidence type="ECO:0000313" key="2">
    <source>
        <dbReference type="EMBL" id="XFO72947.1"/>
    </source>
</evidence>
<dbReference type="InterPro" id="IPR001539">
    <property type="entry name" value="Peptidase_U32"/>
</dbReference>
<dbReference type="InterPro" id="IPR051454">
    <property type="entry name" value="RNA/ubiquinone_mod_enzymes"/>
</dbReference>
<sequence length="832" mass="91948">MIELLAPVGSKEALVAAVESGANAVYLGGRMFGARQYAPNFSDKELAEAVRFAHLRAVAVFVTVNTLVDDSELSVLADYLRHLYDSGVDAIIVQDLGVAAVAQKIVPDMPLHASTQMTVHNLEGVNFLANMGFKRVVLARELSLADITYICKNCTIEIETFIHGALCISYSGQCLMSSMIGGRSGNRGRCAQPCRLPYTLVDSAGNDVLSQADAGEYLLSPKDLNTIKILPELIKAGVTSFKIEGRMKRPEYVAVVVDAYRRAIDRYSSNQEQYTIGEQDQKDLAQIFNRDFTTAHLYGKNGRAMMSDRRPNNRGVRLGRVLEYQPNGKVAVIKLDEPLAVGDIIEFWVKVGGRVNVTVHTMWVDGKPVGEAQAHAIVAVPVTSPVRVNDRVFKVFAAKLMERARAFFNKTEAVRRIPVNVAVAVEEGRPLVITFTDADGFTGQAQTGFIAEKAIKRPLTAESVAKQIERLGTTVFALHSLDCQIKGQVMVPVSEINEARRQAIEQLEADRLARFNRTPLTENKTIHDLLPPIRRKPIRNKPELVVNVDQLDKVVAAVEHGADIVMFGGECLEKRSLFAEDYYQAAAYVKKHGRKIILNTPRLVHPGQIAGVKEEIAVFNEIKPDAISVGNMGLISLVQELSAIPLHGDYPLNIYNSVTANYLTGLGFASLTLSPELTFAQVEALTGRKLAPLECLVHGYLTLMISEYCLLGSFLGGQNGKNCKRACLRGRYWLKDRKDELFPVATDQFCRMHILNAKELSMLPHVPRLTGTGLSRLRYEAKYSNVEEVARVTGLYRALIDLGEDHPLFAEDRIAGAEHEHITRGHYFRGVL</sequence>
<dbReference type="PANTHER" id="PTHR30217:SF10">
    <property type="entry name" value="23S RRNA 5-HYDROXYCYTIDINE C2501 SYNTHASE"/>
    <property type="match status" value="1"/>
</dbReference>
<dbReference type="Proteomes" id="UP000216052">
    <property type="component" value="Chromosome"/>
</dbReference>
<dbReference type="Pfam" id="PF12392">
    <property type="entry name" value="DUF3656"/>
    <property type="match status" value="1"/>
</dbReference>
<evidence type="ECO:0000313" key="3">
    <source>
        <dbReference type="Proteomes" id="UP000216052"/>
    </source>
</evidence>
<name>A0ABZ3J3K5_SPOA4</name>
<dbReference type="Pfam" id="PF01136">
    <property type="entry name" value="Peptidase_U32"/>
    <property type="match status" value="2"/>
</dbReference>
<reference evidence="2" key="1">
    <citation type="submission" date="2024-05" db="EMBL/GenBank/DDBJ databases">
        <title>Isolation and characterization of Sporomusa carbonis sp. nov., a carboxydotrophic hydrogenogen in the genus of Sporomusa isolated from a charcoal burning pile.</title>
        <authorList>
            <person name="Boeer T."/>
            <person name="Rosenbaum F."/>
            <person name="Eysell L."/>
            <person name="Mueller V."/>
            <person name="Daniel R."/>
            <person name="Poehlein A."/>
        </authorList>
    </citation>
    <scope>NUCLEOTIDE SEQUENCE [LARGE SCALE GENOMIC DNA]</scope>
    <source>
        <strain evidence="2">DSM 3132</strain>
    </source>
</reference>
<dbReference type="PANTHER" id="PTHR30217">
    <property type="entry name" value="PEPTIDASE U32 FAMILY"/>
    <property type="match status" value="1"/>
</dbReference>
<protein>
    <recommendedName>
        <fullName evidence="1">Peptidase U32 collagenase domain-containing protein</fullName>
    </recommendedName>
</protein>
<accession>A0ABZ3J3K5</accession>
<dbReference type="InterPro" id="IPR020988">
    <property type="entry name" value="Pept_U32_collagenase"/>
</dbReference>
<proteinExistence type="predicted"/>
<dbReference type="RefSeq" id="WP_093794630.1">
    <property type="nucleotide sequence ID" value="NZ_CP155571.1"/>
</dbReference>